<feature type="transmembrane region" description="Helical" evidence="1">
    <location>
        <begin position="61"/>
        <end position="87"/>
    </location>
</feature>
<evidence type="ECO:0000313" key="3">
    <source>
        <dbReference type="Proteomes" id="UP000326268"/>
    </source>
</evidence>
<dbReference type="AlphaFoldDB" id="A0A5N6ZNX9"/>
<reference evidence="2 3" key="1">
    <citation type="submission" date="2019-04" db="EMBL/GenBank/DDBJ databases">
        <title>Friends and foes A comparative genomics studyof 23 Aspergillus species from section Flavi.</title>
        <authorList>
            <consortium name="DOE Joint Genome Institute"/>
            <person name="Kjaerbolling I."/>
            <person name="Vesth T."/>
            <person name="Frisvad J.C."/>
            <person name="Nybo J.L."/>
            <person name="Theobald S."/>
            <person name="Kildgaard S."/>
            <person name="Isbrandt T."/>
            <person name="Kuo A."/>
            <person name="Sato A."/>
            <person name="Lyhne E.K."/>
            <person name="Kogle M.E."/>
            <person name="Wiebenga A."/>
            <person name="Kun R.S."/>
            <person name="Lubbers R.J."/>
            <person name="Makela M.R."/>
            <person name="Barry K."/>
            <person name="Chovatia M."/>
            <person name="Clum A."/>
            <person name="Daum C."/>
            <person name="Haridas S."/>
            <person name="He G."/>
            <person name="LaButti K."/>
            <person name="Lipzen A."/>
            <person name="Mondo S."/>
            <person name="Riley R."/>
            <person name="Salamov A."/>
            <person name="Simmons B.A."/>
            <person name="Magnuson J.K."/>
            <person name="Henrissat B."/>
            <person name="Mortensen U.H."/>
            <person name="Larsen T.O."/>
            <person name="Devries R.P."/>
            <person name="Grigoriev I.V."/>
            <person name="Machida M."/>
            <person name="Baker S.E."/>
            <person name="Andersen M.R."/>
        </authorList>
    </citation>
    <scope>NUCLEOTIDE SEQUENCE [LARGE SCALE GENOMIC DNA]</scope>
    <source>
        <strain evidence="2 3">CBS 763.97</strain>
    </source>
</reference>
<dbReference type="Proteomes" id="UP000326268">
    <property type="component" value="Unassembled WGS sequence"/>
</dbReference>
<keyword evidence="1" id="KW-1133">Transmembrane helix</keyword>
<keyword evidence="1" id="KW-0812">Transmembrane</keyword>
<dbReference type="GeneID" id="43661378"/>
<dbReference type="EMBL" id="ML737833">
    <property type="protein sequence ID" value="KAE8359317.1"/>
    <property type="molecule type" value="Genomic_DNA"/>
</dbReference>
<evidence type="ECO:0000256" key="1">
    <source>
        <dbReference type="SAM" id="Phobius"/>
    </source>
</evidence>
<name>A0A5N6ZNX9_9EURO</name>
<proteinExistence type="predicted"/>
<keyword evidence="3" id="KW-1185">Reference proteome</keyword>
<evidence type="ECO:0000313" key="2">
    <source>
        <dbReference type="EMBL" id="KAE8359317.1"/>
    </source>
</evidence>
<feature type="transmembrane region" description="Helical" evidence="1">
    <location>
        <begin position="27"/>
        <end position="49"/>
    </location>
</feature>
<dbReference type="RefSeq" id="XP_031922398.1">
    <property type="nucleotide sequence ID" value="XM_032076932.1"/>
</dbReference>
<accession>A0A5N6ZNX9</accession>
<gene>
    <name evidence="2" type="ORF">BDV27DRAFT_55984</name>
</gene>
<keyword evidence="1" id="KW-0472">Membrane</keyword>
<sequence>MRQYLFENDIISVELFLLLLNGRYMTFSYSCVYVYVFPLFFLCSILAFCKVKSRNLAVEGSGWVTIGSWVICVSCIIAYDICSLILYPRSIHGS</sequence>
<protein>
    <submittedName>
        <fullName evidence="2">Uncharacterized protein</fullName>
    </submittedName>
</protein>
<organism evidence="2 3">
    <name type="scientific">Aspergillus caelatus</name>
    <dbReference type="NCBI Taxonomy" id="61420"/>
    <lineage>
        <taxon>Eukaryota</taxon>
        <taxon>Fungi</taxon>
        <taxon>Dikarya</taxon>
        <taxon>Ascomycota</taxon>
        <taxon>Pezizomycotina</taxon>
        <taxon>Eurotiomycetes</taxon>
        <taxon>Eurotiomycetidae</taxon>
        <taxon>Eurotiales</taxon>
        <taxon>Aspergillaceae</taxon>
        <taxon>Aspergillus</taxon>
        <taxon>Aspergillus subgen. Circumdati</taxon>
    </lineage>
</organism>